<proteinExistence type="predicted"/>
<evidence type="ECO:0000313" key="2">
    <source>
        <dbReference type="EMBL" id="KYG68757.1"/>
    </source>
</evidence>
<dbReference type="InterPro" id="IPR000642">
    <property type="entry name" value="Peptidase_M41"/>
</dbReference>
<dbReference type="Proteomes" id="UP000075799">
    <property type="component" value="Unassembled WGS sequence"/>
</dbReference>
<dbReference type="Gene3D" id="1.20.58.760">
    <property type="entry name" value="Peptidase M41"/>
    <property type="match status" value="1"/>
</dbReference>
<dbReference type="GO" id="GO:0006508">
    <property type="term" value="P:proteolysis"/>
    <property type="evidence" value="ECO:0007669"/>
    <property type="project" value="InterPro"/>
</dbReference>
<organism evidence="2 3">
    <name type="scientific">Bdellovibrio bacteriovorus</name>
    <dbReference type="NCBI Taxonomy" id="959"/>
    <lineage>
        <taxon>Bacteria</taxon>
        <taxon>Pseudomonadati</taxon>
        <taxon>Bdellovibrionota</taxon>
        <taxon>Bdellovibrionia</taxon>
        <taxon>Bdellovibrionales</taxon>
        <taxon>Pseudobdellovibrionaceae</taxon>
        <taxon>Bdellovibrio</taxon>
    </lineage>
</organism>
<evidence type="ECO:0000259" key="1">
    <source>
        <dbReference type="Pfam" id="PF01434"/>
    </source>
</evidence>
<comment type="caution">
    <text evidence="2">The sequence shown here is derived from an EMBL/GenBank/DDBJ whole genome shotgun (WGS) entry which is preliminary data.</text>
</comment>
<dbReference type="Pfam" id="PF01434">
    <property type="entry name" value="Peptidase_M41"/>
    <property type="match status" value="1"/>
</dbReference>
<sequence>MDQRRLKIAVHEIGHAVMALFRGQGVQKVSLKEMDSPGGTERYLGFMTLEPTEQKAEFTVNDASRKIMISLGGYASEILFFEVCTPGGDDLATAARWAESLLQVEEYRSWMDVLPVPEPGPLDEIQNLQVRAYIHHMIPECAKALAPLGPLIKFLAEELYKKDELTGIEVEAHFNSFMQQSQ</sequence>
<dbReference type="EMBL" id="LUKD01000001">
    <property type="protein sequence ID" value="KYG68757.1"/>
    <property type="molecule type" value="Genomic_DNA"/>
</dbReference>
<name>A0A162GR77_BDEBC</name>
<evidence type="ECO:0000313" key="3">
    <source>
        <dbReference type="Proteomes" id="UP000075799"/>
    </source>
</evidence>
<accession>A0A162GR77</accession>
<dbReference type="GO" id="GO:0004222">
    <property type="term" value="F:metalloendopeptidase activity"/>
    <property type="evidence" value="ECO:0007669"/>
    <property type="project" value="InterPro"/>
</dbReference>
<dbReference type="GO" id="GO:0005524">
    <property type="term" value="F:ATP binding"/>
    <property type="evidence" value="ECO:0007669"/>
    <property type="project" value="InterPro"/>
</dbReference>
<dbReference type="RefSeq" id="WP_063205451.1">
    <property type="nucleotide sequence ID" value="NZ_LUKD01000001.1"/>
</dbReference>
<dbReference type="GO" id="GO:0004176">
    <property type="term" value="F:ATP-dependent peptidase activity"/>
    <property type="evidence" value="ECO:0007669"/>
    <property type="project" value="InterPro"/>
</dbReference>
<dbReference type="InterPro" id="IPR037219">
    <property type="entry name" value="Peptidase_M41-like"/>
</dbReference>
<reference evidence="2 3" key="1">
    <citation type="submission" date="2016-03" db="EMBL/GenBank/DDBJ databases">
        <authorList>
            <person name="Ploux O."/>
        </authorList>
    </citation>
    <scope>NUCLEOTIDE SEQUENCE [LARGE SCALE GENOMIC DNA]</scope>
    <source>
        <strain evidence="2 3">EC13</strain>
    </source>
</reference>
<gene>
    <name evidence="2" type="ORF">AZI87_05865</name>
</gene>
<protein>
    <recommendedName>
        <fullName evidence="1">Peptidase M41 domain-containing protein</fullName>
    </recommendedName>
</protein>
<feature type="domain" description="Peptidase M41" evidence="1">
    <location>
        <begin position="3"/>
        <end position="101"/>
    </location>
</feature>
<dbReference type="AlphaFoldDB" id="A0A162GR77"/>
<dbReference type="SUPFAM" id="SSF140990">
    <property type="entry name" value="FtsH protease domain-like"/>
    <property type="match status" value="1"/>
</dbReference>